<name>A0A4U0NZV2_9SPHI</name>
<dbReference type="SUPFAM" id="SSF117074">
    <property type="entry name" value="Hypothetical protein PA1324"/>
    <property type="match status" value="1"/>
</dbReference>
<keyword evidence="3" id="KW-1185">Reference proteome</keyword>
<evidence type="ECO:0000256" key="1">
    <source>
        <dbReference type="SAM" id="SignalP"/>
    </source>
</evidence>
<dbReference type="RefSeq" id="WP_136901244.1">
    <property type="nucleotide sequence ID" value="NZ_SUME01000004.1"/>
</dbReference>
<feature type="signal peptide" evidence="1">
    <location>
        <begin position="1"/>
        <end position="23"/>
    </location>
</feature>
<organism evidence="2 3">
    <name type="scientific">Sphingobacterium olei</name>
    <dbReference type="NCBI Taxonomy" id="2571155"/>
    <lineage>
        <taxon>Bacteria</taxon>
        <taxon>Pseudomonadati</taxon>
        <taxon>Bacteroidota</taxon>
        <taxon>Sphingobacteriia</taxon>
        <taxon>Sphingobacteriales</taxon>
        <taxon>Sphingobacteriaceae</taxon>
        <taxon>Sphingobacterium</taxon>
    </lineage>
</organism>
<evidence type="ECO:0008006" key="4">
    <source>
        <dbReference type="Google" id="ProtNLM"/>
    </source>
</evidence>
<gene>
    <name evidence="2" type="ORF">FAZ15_10330</name>
</gene>
<evidence type="ECO:0000313" key="3">
    <source>
        <dbReference type="Proteomes" id="UP000306808"/>
    </source>
</evidence>
<feature type="chain" id="PRO_5020323727" description="Carboxypeptidase regulatory-like domain-containing protein" evidence="1">
    <location>
        <begin position="24"/>
        <end position="940"/>
    </location>
</feature>
<dbReference type="Proteomes" id="UP000306808">
    <property type="component" value="Unassembled WGS sequence"/>
</dbReference>
<protein>
    <recommendedName>
        <fullName evidence="4">Carboxypeptidase regulatory-like domain-containing protein</fullName>
    </recommendedName>
</protein>
<proteinExistence type="predicted"/>
<reference evidence="2 3" key="1">
    <citation type="submission" date="2019-04" db="EMBL/GenBank/DDBJ databases">
        <title>Sphingobacterium olei sp. nov., isolated from oil-contaminated soil.</title>
        <authorList>
            <person name="Liu B."/>
        </authorList>
    </citation>
    <scope>NUCLEOTIDE SEQUENCE [LARGE SCALE GENOMIC DNA]</scope>
    <source>
        <strain evidence="2 3">HAL-9</strain>
    </source>
</reference>
<comment type="caution">
    <text evidence="2">The sequence shown here is derived from an EMBL/GenBank/DDBJ whole genome shotgun (WGS) entry which is preliminary data.</text>
</comment>
<evidence type="ECO:0000313" key="2">
    <source>
        <dbReference type="EMBL" id="TJZ60395.1"/>
    </source>
</evidence>
<keyword evidence="1" id="KW-0732">Signal</keyword>
<dbReference type="OrthoDB" id="908824at2"/>
<sequence>MKLFVLSVISFVLFFGLCSSSIAQVNQDVQMQLDSFVVLNAGINTLDIQLQNNGSTDFEGIIQLDLPQELNSLSGTQVTVHISAGKKRFLSVKLRSNALYTLKGRTFPVKLIDHRGEILMQKMVDIEVPEKRSVVIQNNSEMQYLRQIGDSVYVRMRVINSGTTDEQIRLLLSSPDRVGDRDFQSISMLLPSGKDSLIQVGFVVEKYMLDLPQYTVRVSAMYENSDVFGNFTILFSNIASNRNYQRMFNFDNNAAVYSRNYIDLQVNNLLEEQRMYYLRSEGEYRTHEGKIRYSAYVNQMSDLASRPNVNSTFVEYERKNTTVTLGNLQESLDAPLYGRGVKVAFRDSIKYDVLEAGIVEKSNDLLGFYGISNPGFTAFTRLVLGDQQSERKRYEGQAYYDNNKMDSTESILWTNTFDLLRQELADKIQIRGFLAGGVNRYWGELESGDGVQPSAAMGVKLNGRSRRWTYSSDNFFSTAYYTGNRRGALQLSQRVNRSIKKLNYGMGYFYSRYEPEYLNSRFASYSNSTSRLDASLNMPISTFVSLSVQPNYNQENGSYFSQSGILDVSTHSWQLLSSANMRSKNFKHNMFLTMETGLISIRDYTQDEFVLRGNFSYNYGALGLFGSYQKGAFQAYEVLNSLLLDRPVGNRLSFGASYGGNILQKKLAWNANIMSNLSSDFGNSYNTNINTSYRVLKNTLLTGVFQYSYTKGVTGYNYDFTNLCVGFRQNLKSQNLDRPAIKTGNLKVFCFYDNNSNNIFDEGDEAATGYGFMVREILFVTDRRGNASFKKMPYGEYTLFFPLYSGYQAISKLLLMNRNSMEIEIPLQKVGTAKGRVSLEYDANLSLSTNLELDIYKVVAKNQNDKTFEAHTDQKGEFQLSLPQGDYTFYLDNANFPENIFIEDNARSGKVEIGKTLILDVFQLNVKSKKIEVKRFGTKP</sequence>
<dbReference type="EMBL" id="SUME01000004">
    <property type="protein sequence ID" value="TJZ60395.1"/>
    <property type="molecule type" value="Genomic_DNA"/>
</dbReference>
<dbReference type="AlphaFoldDB" id="A0A4U0NZV2"/>
<accession>A0A4U0NZV2</accession>